<feature type="transmembrane region" description="Helical" evidence="10">
    <location>
        <begin position="113"/>
        <end position="132"/>
    </location>
</feature>
<comment type="caution">
    <text evidence="13">The sequence shown here is derived from an EMBL/GenBank/DDBJ whole genome shotgun (WGS) entry which is preliminary data.</text>
</comment>
<keyword evidence="3" id="KW-0479">Metal-binding</keyword>
<dbReference type="InterPro" id="IPR001841">
    <property type="entry name" value="Znf_RING"/>
</dbReference>
<evidence type="ECO:0000256" key="1">
    <source>
        <dbReference type="ARBA" id="ARBA00004141"/>
    </source>
</evidence>
<evidence type="ECO:0000256" key="8">
    <source>
        <dbReference type="PROSITE-ProRule" id="PRU00175"/>
    </source>
</evidence>
<dbReference type="InterPro" id="IPR011016">
    <property type="entry name" value="Znf_RING-CH"/>
</dbReference>
<feature type="region of interest" description="Disordered" evidence="9">
    <location>
        <begin position="256"/>
        <end position="286"/>
    </location>
</feature>
<dbReference type="PROSITE" id="PS50089">
    <property type="entry name" value="ZF_RING_2"/>
    <property type="match status" value="1"/>
</dbReference>
<feature type="compositionally biased region" description="Basic and acidic residues" evidence="9">
    <location>
        <begin position="368"/>
        <end position="378"/>
    </location>
</feature>
<gene>
    <name evidence="13" type="ORF">B0T14DRAFT_512336</name>
</gene>
<evidence type="ECO:0000256" key="9">
    <source>
        <dbReference type="SAM" id="MobiDB-lite"/>
    </source>
</evidence>
<evidence type="ECO:0000259" key="12">
    <source>
        <dbReference type="PROSITE" id="PS51292"/>
    </source>
</evidence>
<keyword evidence="5" id="KW-0862">Zinc</keyword>
<dbReference type="SUPFAM" id="SSF57850">
    <property type="entry name" value="RING/U-box"/>
    <property type="match status" value="1"/>
</dbReference>
<comment type="subcellular location">
    <subcellularLocation>
        <location evidence="1">Membrane</location>
        <topology evidence="1">Multi-pass membrane protein</topology>
    </subcellularLocation>
</comment>
<evidence type="ECO:0000256" key="4">
    <source>
        <dbReference type="ARBA" id="ARBA00022771"/>
    </source>
</evidence>
<sequence>MASPISSSNTIVPAPIATADTQHVCFICLQTDADAPNGPWVHACPCSLEAHEKCMLQWIAEMETTPRTSTNSQSSQGLRCPACRARIRVEEPRDSVVAFYNAFQRTYGRISPMILLTIVSGGTMVGSAWYGWNALSVFAGSHAARRWLGARVMPSRFAGMPTPVALVTSAVRLAELSLIGPGLVVLWWVPGAEFSMLPGSVLYAGSLVARGELFSWPPSPEWAFTLMPVVHVTYDFLYAEFLGPIEKRFNQVLRGRPTTESTAAAEQVDAEQGDGAPAEQNGERRGLGRTALAWLGRLLGGPLFHGNEGEENNEQEDIEVDIRIDLAAAGEEVEADDPEVDADADDLAEAIQGEFQMVPEEPVQLEEEQPRAEERDADPPLPAEPRQRRRDRQRGRNRADNANGGQNRLVEEPRVSLFSVIMNGMTTTLLFPAISYGMGELVRRVVPASWARPPTYRRPATGLLQYRWGRSLIGACLFFVLRDAFALYYKYRRVQVKLARRVRNVERKNDRGGATGQATSEA</sequence>
<dbReference type="Proteomes" id="UP001175000">
    <property type="component" value="Unassembled WGS sequence"/>
</dbReference>
<proteinExistence type="predicted"/>
<dbReference type="PANTHER" id="PTHR46283">
    <property type="entry name" value="E3 UBIQUITIN-PROTEIN LIGASE MARCH5"/>
    <property type="match status" value="1"/>
</dbReference>
<evidence type="ECO:0008006" key="15">
    <source>
        <dbReference type="Google" id="ProtNLM"/>
    </source>
</evidence>
<evidence type="ECO:0000313" key="13">
    <source>
        <dbReference type="EMBL" id="KAK0627279.1"/>
    </source>
</evidence>
<feature type="domain" description="RING-CH-type" evidence="12">
    <location>
        <begin position="17"/>
        <end position="90"/>
    </location>
</feature>
<keyword evidence="14" id="KW-1185">Reference proteome</keyword>
<keyword evidence="4 8" id="KW-0863">Zinc-finger</keyword>
<evidence type="ECO:0000313" key="14">
    <source>
        <dbReference type="Proteomes" id="UP001175000"/>
    </source>
</evidence>
<organism evidence="13 14">
    <name type="scientific">Immersiella caudata</name>
    <dbReference type="NCBI Taxonomy" id="314043"/>
    <lineage>
        <taxon>Eukaryota</taxon>
        <taxon>Fungi</taxon>
        <taxon>Dikarya</taxon>
        <taxon>Ascomycota</taxon>
        <taxon>Pezizomycotina</taxon>
        <taxon>Sordariomycetes</taxon>
        <taxon>Sordariomycetidae</taxon>
        <taxon>Sordariales</taxon>
        <taxon>Lasiosphaeriaceae</taxon>
        <taxon>Immersiella</taxon>
    </lineage>
</organism>
<evidence type="ECO:0000256" key="2">
    <source>
        <dbReference type="ARBA" id="ARBA00022692"/>
    </source>
</evidence>
<keyword evidence="7 10" id="KW-0472">Membrane</keyword>
<feature type="region of interest" description="Disordered" evidence="9">
    <location>
        <begin position="355"/>
        <end position="408"/>
    </location>
</feature>
<dbReference type="EMBL" id="JAULSU010000002">
    <property type="protein sequence ID" value="KAK0627279.1"/>
    <property type="molecule type" value="Genomic_DNA"/>
</dbReference>
<reference evidence="13" key="1">
    <citation type="submission" date="2023-06" db="EMBL/GenBank/DDBJ databases">
        <title>Genome-scale phylogeny and comparative genomics of the fungal order Sordariales.</title>
        <authorList>
            <consortium name="Lawrence Berkeley National Laboratory"/>
            <person name="Hensen N."/>
            <person name="Bonometti L."/>
            <person name="Westerberg I."/>
            <person name="Brannstrom I.O."/>
            <person name="Guillou S."/>
            <person name="Cros-Aarteil S."/>
            <person name="Calhoun S."/>
            <person name="Haridas S."/>
            <person name="Kuo A."/>
            <person name="Mondo S."/>
            <person name="Pangilinan J."/>
            <person name="Riley R."/>
            <person name="Labutti K."/>
            <person name="Andreopoulos B."/>
            <person name="Lipzen A."/>
            <person name="Chen C."/>
            <person name="Yanf M."/>
            <person name="Daum C."/>
            <person name="Ng V."/>
            <person name="Clum A."/>
            <person name="Steindorff A."/>
            <person name="Ohm R."/>
            <person name="Martin F."/>
            <person name="Silar P."/>
            <person name="Natvig D."/>
            <person name="Lalanne C."/>
            <person name="Gautier V."/>
            <person name="Ament-Velasquez S.L."/>
            <person name="Kruys A."/>
            <person name="Hutchinson M.I."/>
            <person name="Powell A.J."/>
            <person name="Barry K."/>
            <person name="Miller A.N."/>
            <person name="Grigoriev I.V."/>
            <person name="Debuchy R."/>
            <person name="Gladieux P."/>
            <person name="Thoren M.H."/>
            <person name="Johannesson H."/>
        </authorList>
    </citation>
    <scope>NUCLEOTIDE SEQUENCE</scope>
    <source>
        <strain evidence="13">CBS 606.72</strain>
    </source>
</reference>
<dbReference type="Gene3D" id="3.30.40.10">
    <property type="entry name" value="Zinc/RING finger domain, C3HC4 (zinc finger)"/>
    <property type="match status" value="1"/>
</dbReference>
<protein>
    <recommendedName>
        <fullName evidence="15">RING-CH-type domain-containing protein</fullName>
    </recommendedName>
</protein>
<dbReference type="InterPro" id="IPR013083">
    <property type="entry name" value="Znf_RING/FYVE/PHD"/>
</dbReference>
<dbReference type="SMART" id="SM00744">
    <property type="entry name" value="RINGv"/>
    <property type="match status" value="1"/>
</dbReference>
<keyword evidence="6 10" id="KW-1133">Transmembrane helix</keyword>
<evidence type="ECO:0000259" key="11">
    <source>
        <dbReference type="PROSITE" id="PS50089"/>
    </source>
</evidence>
<keyword evidence="2 10" id="KW-0812">Transmembrane</keyword>
<evidence type="ECO:0000256" key="10">
    <source>
        <dbReference type="SAM" id="Phobius"/>
    </source>
</evidence>
<dbReference type="GO" id="GO:0016020">
    <property type="term" value="C:membrane"/>
    <property type="evidence" value="ECO:0007669"/>
    <property type="project" value="UniProtKB-SubCell"/>
</dbReference>
<accession>A0AA39X4Q6</accession>
<feature type="domain" description="RING-type" evidence="11">
    <location>
        <begin position="25"/>
        <end position="84"/>
    </location>
</feature>
<evidence type="ECO:0000256" key="3">
    <source>
        <dbReference type="ARBA" id="ARBA00022723"/>
    </source>
</evidence>
<name>A0AA39X4Q6_9PEZI</name>
<evidence type="ECO:0000256" key="6">
    <source>
        <dbReference type="ARBA" id="ARBA00022989"/>
    </source>
</evidence>
<evidence type="ECO:0000256" key="7">
    <source>
        <dbReference type="ARBA" id="ARBA00023136"/>
    </source>
</evidence>
<dbReference type="AlphaFoldDB" id="A0AA39X4Q6"/>
<feature type="compositionally biased region" description="Basic residues" evidence="9">
    <location>
        <begin position="387"/>
        <end position="396"/>
    </location>
</feature>
<dbReference type="GO" id="GO:0008270">
    <property type="term" value="F:zinc ion binding"/>
    <property type="evidence" value="ECO:0007669"/>
    <property type="project" value="UniProtKB-KW"/>
</dbReference>
<evidence type="ECO:0000256" key="5">
    <source>
        <dbReference type="ARBA" id="ARBA00022833"/>
    </source>
</evidence>
<dbReference type="PROSITE" id="PS51292">
    <property type="entry name" value="ZF_RING_CH"/>
    <property type="match status" value="1"/>
</dbReference>